<keyword evidence="2" id="KW-0479">Metal-binding</keyword>
<evidence type="ECO:0000256" key="3">
    <source>
        <dbReference type="ARBA" id="ARBA00022801"/>
    </source>
</evidence>
<evidence type="ECO:0000259" key="5">
    <source>
        <dbReference type="Pfam" id="PF00884"/>
    </source>
</evidence>
<dbReference type="SUPFAM" id="SSF53649">
    <property type="entry name" value="Alkaline phosphatase-like"/>
    <property type="match status" value="1"/>
</dbReference>
<keyword evidence="7" id="KW-1185">Reference proteome</keyword>
<evidence type="ECO:0000313" key="7">
    <source>
        <dbReference type="Proteomes" id="UP001058271"/>
    </source>
</evidence>
<organism evidence="6 7">
    <name type="scientific">Dactylosporangium roseum</name>
    <dbReference type="NCBI Taxonomy" id="47989"/>
    <lineage>
        <taxon>Bacteria</taxon>
        <taxon>Bacillati</taxon>
        <taxon>Actinomycetota</taxon>
        <taxon>Actinomycetes</taxon>
        <taxon>Micromonosporales</taxon>
        <taxon>Micromonosporaceae</taxon>
        <taxon>Dactylosporangium</taxon>
    </lineage>
</organism>
<gene>
    <name evidence="6" type="ORF">Drose_25020</name>
</gene>
<dbReference type="Gene3D" id="3.40.720.10">
    <property type="entry name" value="Alkaline Phosphatase, subunit A"/>
    <property type="match status" value="1"/>
</dbReference>
<reference evidence="6" key="1">
    <citation type="submission" date="2021-04" db="EMBL/GenBank/DDBJ databases">
        <title>Biosynthetic gene clusters of Dactylosporangioum roseum.</title>
        <authorList>
            <person name="Hartkoorn R.C."/>
            <person name="Beaudoing E."/>
            <person name="Hot D."/>
            <person name="Moureu S."/>
        </authorList>
    </citation>
    <scope>NUCLEOTIDE SEQUENCE</scope>
    <source>
        <strain evidence="6">NRRL B-16295</strain>
    </source>
</reference>
<dbReference type="InterPro" id="IPR050738">
    <property type="entry name" value="Sulfatase"/>
</dbReference>
<dbReference type="PROSITE" id="PS00523">
    <property type="entry name" value="SULFATASE_1"/>
    <property type="match status" value="1"/>
</dbReference>
<feature type="domain" description="Sulfatase N-terminal" evidence="5">
    <location>
        <begin position="22"/>
        <end position="430"/>
    </location>
</feature>
<protein>
    <submittedName>
        <fullName evidence="6">Arylsulfatase</fullName>
    </submittedName>
</protein>
<dbReference type="InterPro" id="IPR024607">
    <property type="entry name" value="Sulfatase_CS"/>
</dbReference>
<evidence type="ECO:0000313" key="6">
    <source>
        <dbReference type="EMBL" id="UWZ34479.1"/>
    </source>
</evidence>
<dbReference type="Proteomes" id="UP001058271">
    <property type="component" value="Chromosome"/>
</dbReference>
<dbReference type="Pfam" id="PF00884">
    <property type="entry name" value="Sulfatase"/>
    <property type="match status" value="1"/>
</dbReference>
<dbReference type="RefSeq" id="WP_260723798.1">
    <property type="nucleotide sequence ID" value="NZ_BAAABS010000011.1"/>
</dbReference>
<dbReference type="EMBL" id="CP073721">
    <property type="protein sequence ID" value="UWZ34479.1"/>
    <property type="molecule type" value="Genomic_DNA"/>
</dbReference>
<dbReference type="InterPro" id="IPR000917">
    <property type="entry name" value="Sulfatase_N"/>
</dbReference>
<dbReference type="InterPro" id="IPR017850">
    <property type="entry name" value="Alkaline_phosphatase_core_sf"/>
</dbReference>
<comment type="similarity">
    <text evidence="1">Belongs to the sulfatase family.</text>
</comment>
<keyword evidence="4" id="KW-0106">Calcium</keyword>
<dbReference type="PROSITE" id="PS00149">
    <property type="entry name" value="SULFATASE_2"/>
    <property type="match status" value="1"/>
</dbReference>
<name>A0ABY5YXK7_9ACTN</name>
<dbReference type="Gene3D" id="3.30.1120.10">
    <property type="match status" value="1"/>
</dbReference>
<sequence length="743" mass="81615">MPATEPMTAGWPKHQMPPAGARNVVVVLLDDVGFAHLGCYGSDISTPNMDALAARGVKYRNFHTTALCSPTRASLLTGRSPHSVGVGMVAGYANGYPGYVGEISRSAGTVAEILRGVGYSTIAAGKWHLTPLSDISPSGPYTQWPLGRGFDQYYGFLGASTDQYTPDLVRGSSFVEPPAREGYHLTEDLIDNVIQMISSCRASDPQRPVFTYLALGAAHSPLQAPAEYIERYRGQFDDGWDAARERVYRRQLELGVIPEGTELAPRNPDVRPWDEIPADEKRLYARMQEVFAGFLEHTDDQLGRLFDYIEAAGMSEDTVVFLMSDNGASAEGGASGRSEMLWVEDVAFDPLVLLPHIDELGGPAHHTHYPTGWAMVGNTPLKLYKRHTYGGGIRGPLIVAGAIPEGAGGWRSQYHHVSDILPTILELCGVKAPDSIAGVAQIPIEGTSLAYSLGDPSAADQKPYQHYEMHGNRAIWRDGMKAVAMHRPGTPFDQDRWELYDTRTDFSEVHNLTDDGNDDARTQLDALVSRWWEVAREHQVLPLDDRIQGRRLQDLYRRRLGYPRRVRLSRGARIPAMMAPGSPGLPARVEAEVQDVGPSTEGVVVALGGRFGGYTLFVQDGRLRFECGYYLQPRFQVQSTDLLPERCHSLGFVCEKEDNGLRLHLTVNGAPASSGLSFRPVPVVHNGVEPFEIGRDGLSPVSPDYASPFEFTGTIRAVDVEVADDWPDDLVTDLDLEAVLTFE</sequence>
<keyword evidence="3" id="KW-0378">Hydrolase</keyword>
<dbReference type="CDD" id="cd16025">
    <property type="entry name" value="PAS_like"/>
    <property type="match status" value="1"/>
</dbReference>
<evidence type="ECO:0000256" key="1">
    <source>
        <dbReference type="ARBA" id="ARBA00008779"/>
    </source>
</evidence>
<evidence type="ECO:0000256" key="4">
    <source>
        <dbReference type="ARBA" id="ARBA00022837"/>
    </source>
</evidence>
<evidence type="ECO:0000256" key="2">
    <source>
        <dbReference type="ARBA" id="ARBA00022723"/>
    </source>
</evidence>
<accession>A0ABY5YXK7</accession>
<dbReference type="PANTHER" id="PTHR42693">
    <property type="entry name" value="ARYLSULFATASE FAMILY MEMBER"/>
    <property type="match status" value="1"/>
</dbReference>
<proteinExistence type="inferred from homology"/>